<dbReference type="Proteomes" id="UP000237662">
    <property type="component" value="Unassembled WGS sequence"/>
</dbReference>
<protein>
    <submittedName>
        <fullName evidence="1">Uncharacterized protein</fullName>
    </submittedName>
</protein>
<keyword evidence="2" id="KW-1185">Reference proteome</keyword>
<name>A0A2S6I4A6_9BACT</name>
<evidence type="ECO:0000313" key="1">
    <source>
        <dbReference type="EMBL" id="PPK86008.1"/>
    </source>
</evidence>
<dbReference type="AlphaFoldDB" id="A0A2S6I4A6"/>
<reference evidence="1 2" key="1">
    <citation type="submission" date="2018-02" db="EMBL/GenBank/DDBJ databases">
        <title>Genomic Encyclopedia of Archaeal and Bacterial Type Strains, Phase II (KMG-II): from individual species to whole genera.</title>
        <authorList>
            <person name="Goeker M."/>
        </authorList>
    </citation>
    <scope>NUCLEOTIDE SEQUENCE [LARGE SCALE GENOMIC DNA]</scope>
    <source>
        <strain evidence="1 2">DSM 29526</strain>
    </source>
</reference>
<organism evidence="1 2">
    <name type="scientific">Neolewinella xylanilytica</name>
    <dbReference type="NCBI Taxonomy" id="1514080"/>
    <lineage>
        <taxon>Bacteria</taxon>
        <taxon>Pseudomonadati</taxon>
        <taxon>Bacteroidota</taxon>
        <taxon>Saprospiria</taxon>
        <taxon>Saprospirales</taxon>
        <taxon>Lewinellaceae</taxon>
        <taxon>Neolewinella</taxon>
    </lineage>
</organism>
<dbReference type="EMBL" id="PTJC01000006">
    <property type="protein sequence ID" value="PPK86008.1"/>
    <property type="molecule type" value="Genomic_DNA"/>
</dbReference>
<proteinExistence type="predicted"/>
<evidence type="ECO:0000313" key="2">
    <source>
        <dbReference type="Proteomes" id="UP000237662"/>
    </source>
</evidence>
<gene>
    <name evidence="1" type="ORF">CLV84_2925</name>
</gene>
<comment type="caution">
    <text evidence="1">The sequence shown here is derived from an EMBL/GenBank/DDBJ whole genome shotgun (WGS) entry which is preliminary data.</text>
</comment>
<accession>A0A2S6I4A6</accession>
<sequence length="72" mass="7814">MADALTEIAKTRFGQSVATVRVHLDPNVLPIARSIAHLLARVGVRRVARRAGSTILTERIGVESKAFALHLD</sequence>